<dbReference type="PANTHER" id="PTHR10434:SF11">
    <property type="entry name" value="1-ACYL-SN-GLYCEROL-3-PHOSPHATE ACYLTRANSFERASE"/>
    <property type="match status" value="1"/>
</dbReference>
<dbReference type="SMART" id="SM00563">
    <property type="entry name" value="PlsC"/>
    <property type="match status" value="1"/>
</dbReference>
<evidence type="ECO:0000256" key="3">
    <source>
        <dbReference type="ARBA" id="ARBA00023315"/>
    </source>
</evidence>
<dbReference type="InterPro" id="IPR002123">
    <property type="entry name" value="Plipid/glycerol_acylTrfase"/>
</dbReference>
<feature type="domain" description="Phospholipid/glycerol acyltransferase" evidence="4">
    <location>
        <begin position="23"/>
        <end position="136"/>
    </location>
</feature>
<dbReference type="STRING" id="889378.Spiaf_2505"/>
<dbReference type="Pfam" id="PF01553">
    <property type="entry name" value="Acyltransferase"/>
    <property type="match status" value="1"/>
</dbReference>
<gene>
    <name evidence="5" type="ordered locus">Spiaf_2505</name>
</gene>
<evidence type="ECO:0000256" key="1">
    <source>
        <dbReference type="ARBA" id="ARBA00005189"/>
    </source>
</evidence>
<dbReference type="AlphaFoldDB" id="H9ULZ2"/>
<proteinExistence type="predicted"/>
<organism evidence="5 6">
    <name type="scientific">Spirochaeta africana (strain ATCC 700263 / DSM 8902 / Z-7692)</name>
    <dbReference type="NCBI Taxonomy" id="889378"/>
    <lineage>
        <taxon>Bacteria</taxon>
        <taxon>Pseudomonadati</taxon>
        <taxon>Spirochaetota</taxon>
        <taxon>Spirochaetia</taxon>
        <taxon>Spirochaetales</taxon>
        <taxon>Spirochaetaceae</taxon>
        <taxon>Spirochaeta</taxon>
    </lineage>
</organism>
<dbReference type="SUPFAM" id="SSF69593">
    <property type="entry name" value="Glycerol-3-phosphate (1)-acyltransferase"/>
    <property type="match status" value="1"/>
</dbReference>
<reference evidence="6" key="1">
    <citation type="journal article" date="2013" name="Stand. Genomic Sci.">
        <title>Complete genome sequence of the halophilic bacterium Spirochaeta africana type strain (Z-7692(T)) from the alkaline Lake Magadi in the East African Rift.</title>
        <authorList>
            <person name="Liolos K."/>
            <person name="Abt B."/>
            <person name="Scheuner C."/>
            <person name="Teshima H."/>
            <person name="Held B."/>
            <person name="Lapidus A."/>
            <person name="Nolan M."/>
            <person name="Lucas S."/>
            <person name="Deshpande S."/>
            <person name="Cheng J.F."/>
            <person name="Tapia R."/>
            <person name="Goodwin L.A."/>
            <person name="Pitluck S."/>
            <person name="Pagani I."/>
            <person name="Ivanova N."/>
            <person name="Mavromatis K."/>
            <person name="Mikhailova N."/>
            <person name="Huntemann M."/>
            <person name="Pati A."/>
            <person name="Chen A."/>
            <person name="Palaniappan K."/>
            <person name="Land M."/>
            <person name="Rohde M."/>
            <person name="Tindall B.J."/>
            <person name="Detter J.C."/>
            <person name="Goker M."/>
            <person name="Bristow J."/>
            <person name="Eisen J.A."/>
            <person name="Markowitz V."/>
            <person name="Hugenholtz P."/>
            <person name="Woyke T."/>
            <person name="Klenk H.P."/>
            <person name="Kyrpides N.C."/>
        </authorList>
    </citation>
    <scope>NUCLEOTIDE SEQUENCE</scope>
    <source>
        <strain evidence="6">ATCC 700263 / DSM 8902 / Z-7692</strain>
    </source>
</reference>
<accession>H9ULZ2</accession>
<evidence type="ECO:0000313" key="5">
    <source>
        <dbReference type="EMBL" id="AFG38535.1"/>
    </source>
</evidence>
<name>H9ULZ2_SPIAZ</name>
<dbReference type="Proteomes" id="UP000007383">
    <property type="component" value="Chromosome"/>
</dbReference>
<dbReference type="KEGG" id="sfc:Spiaf_2505"/>
<keyword evidence="3 5" id="KW-0012">Acyltransferase</keyword>
<comment type="pathway">
    <text evidence="1">Lipid metabolism.</text>
</comment>
<dbReference type="CDD" id="cd07989">
    <property type="entry name" value="LPLAT_AGPAT-like"/>
    <property type="match status" value="1"/>
</dbReference>
<dbReference type="PANTHER" id="PTHR10434">
    <property type="entry name" value="1-ACYL-SN-GLYCEROL-3-PHOSPHATE ACYLTRANSFERASE"/>
    <property type="match status" value="1"/>
</dbReference>
<keyword evidence="6" id="KW-1185">Reference proteome</keyword>
<dbReference type="PATRIC" id="fig|889378.3.peg.2481"/>
<dbReference type="GO" id="GO:0006654">
    <property type="term" value="P:phosphatidic acid biosynthetic process"/>
    <property type="evidence" value="ECO:0007669"/>
    <property type="project" value="TreeGrafter"/>
</dbReference>
<dbReference type="eggNOG" id="COG0204">
    <property type="taxonomic scope" value="Bacteria"/>
</dbReference>
<sequence length="212" mass="24040">MLFTLTCKIDTHEFDKIPAEGPGILLSNHTTNLEGPLYYVYLRSRKATALGKQELWKNPFTRMVMKAWNIIPVHRGRVDTTAMKKAMERLDQGWFLGVAAEGTRSKTGALRSGRPGAAMLAARKHVPVYPLVHWGLMDIGKNIRRFKRTQVGVKVGKPFYVEVPDGHPNREQLKEITNQMMYQLAAALPERYRGPFSDLSQAPVTYLRFVGE</sequence>
<protein>
    <submittedName>
        <fullName evidence="5">1-acyl-sn-glycerol-3-phosphate acyltransferase</fullName>
    </submittedName>
</protein>
<evidence type="ECO:0000313" key="6">
    <source>
        <dbReference type="Proteomes" id="UP000007383"/>
    </source>
</evidence>
<dbReference type="EMBL" id="CP003282">
    <property type="protein sequence ID" value="AFG38535.1"/>
    <property type="molecule type" value="Genomic_DNA"/>
</dbReference>
<dbReference type="GO" id="GO:0003841">
    <property type="term" value="F:1-acylglycerol-3-phosphate O-acyltransferase activity"/>
    <property type="evidence" value="ECO:0007669"/>
    <property type="project" value="TreeGrafter"/>
</dbReference>
<evidence type="ECO:0000259" key="4">
    <source>
        <dbReference type="SMART" id="SM00563"/>
    </source>
</evidence>
<dbReference type="HOGENOM" id="CLU_027938_4_5_12"/>
<evidence type="ECO:0000256" key="2">
    <source>
        <dbReference type="ARBA" id="ARBA00022679"/>
    </source>
</evidence>
<keyword evidence="2 5" id="KW-0808">Transferase</keyword>